<evidence type="ECO:0000256" key="6">
    <source>
        <dbReference type="SAM" id="Phobius"/>
    </source>
</evidence>
<evidence type="ECO:0000256" key="4">
    <source>
        <dbReference type="ARBA" id="ARBA00022989"/>
    </source>
</evidence>
<evidence type="ECO:0000256" key="3">
    <source>
        <dbReference type="ARBA" id="ARBA00022692"/>
    </source>
</evidence>
<dbReference type="Proteomes" id="UP000199663">
    <property type="component" value="Unassembled WGS sequence"/>
</dbReference>
<evidence type="ECO:0000259" key="7">
    <source>
        <dbReference type="Pfam" id="PF13396"/>
    </source>
</evidence>
<dbReference type="InterPro" id="IPR027379">
    <property type="entry name" value="CLS_N"/>
</dbReference>
<dbReference type="EMBL" id="FNQC01000001">
    <property type="protein sequence ID" value="SDY49812.1"/>
    <property type="molecule type" value="Genomic_DNA"/>
</dbReference>
<comment type="subcellular location">
    <subcellularLocation>
        <location evidence="1">Cell membrane</location>
        <topology evidence="1">Multi-pass membrane protein</topology>
    </subcellularLocation>
</comment>
<feature type="transmembrane region" description="Helical" evidence="6">
    <location>
        <begin position="102"/>
        <end position="121"/>
    </location>
</feature>
<name>A0A1H3KC72_9BACT</name>
<evidence type="ECO:0000313" key="8">
    <source>
        <dbReference type="EMBL" id="SDY49812.1"/>
    </source>
</evidence>
<comment type="caution">
    <text evidence="8">The sequence shown here is derived from an EMBL/GenBank/DDBJ whole genome shotgun (WGS) entry which is preliminary data.</text>
</comment>
<keyword evidence="9" id="KW-1185">Reference proteome</keyword>
<accession>A0A1H3KC72</accession>
<keyword evidence="2" id="KW-1003">Cell membrane</keyword>
<reference evidence="8 9" key="1">
    <citation type="submission" date="2016-10" db="EMBL/GenBank/DDBJ databases">
        <authorList>
            <person name="Varghese N."/>
            <person name="Submissions S."/>
        </authorList>
    </citation>
    <scope>NUCLEOTIDE SEQUENCE [LARGE SCALE GENOMIC DNA]</scope>
    <source>
        <strain evidence="8 9">DSM 17997</strain>
    </source>
</reference>
<sequence length="127" mass="14856">MNNWFGRSKNLTEFHQIPFCLFLRSPVIFRCFTPLLISRWRNKLFPQRIQQTFGAGMFSNKKQQHLKTKTMFGLGIIGLAIYAFTIYDVITSGFGTGNDKIVWILVVIFLPFLGTILWFLFGRKNRI</sequence>
<gene>
    <name evidence="8" type="ORF">SAMN05444412_101335</name>
</gene>
<proteinExistence type="predicted"/>
<dbReference type="Pfam" id="PF13396">
    <property type="entry name" value="PLDc_N"/>
    <property type="match status" value="1"/>
</dbReference>
<keyword evidence="3 6" id="KW-0812">Transmembrane</keyword>
<evidence type="ECO:0000256" key="5">
    <source>
        <dbReference type="ARBA" id="ARBA00023136"/>
    </source>
</evidence>
<evidence type="ECO:0000313" key="9">
    <source>
        <dbReference type="Proteomes" id="UP000199663"/>
    </source>
</evidence>
<evidence type="ECO:0000256" key="2">
    <source>
        <dbReference type="ARBA" id="ARBA00022475"/>
    </source>
</evidence>
<keyword evidence="5 6" id="KW-0472">Membrane</keyword>
<protein>
    <submittedName>
        <fullName evidence="8">Phospholipase_D-nuclease N-terminal</fullName>
    </submittedName>
</protein>
<organism evidence="8 9">
    <name type="scientific">Rhodonellum ikkaensis</name>
    <dbReference type="NCBI Taxonomy" id="336829"/>
    <lineage>
        <taxon>Bacteria</taxon>
        <taxon>Pseudomonadati</taxon>
        <taxon>Bacteroidota</taxon>
        <taxon>Cytophagia</taxon>
        <taxon>Cytophagales</taxon>
        <taxon>Cytophagaceae</taxon>
        <taxon>Rhodonellum</taxon>
    </lineage>
</organism>
<keyword evidence="4 6" id="KW-1133">Transmembrane helix</keyword>
<evidence type="ECO:0000256" key="1">
    <source>
        <dbReference type="ARBA" id="ARBA00004651"/>
    </source>
</evidence>
<feature type="transmembrane region" description="Helical" evidence="6">
    <location>
        <begin position="71"/>
        <end position="90"/>
    </location>
</feature>
<feature type="domain" description="Cardiolipin synthase N-terminal" evidence="7">
    <location>
        <begin position="81"/>
        <end position="123"/>
    </location>
</feature>